<dbReference type="Proteomes" id="UP000001918">
    <property type="component" value="Chromosome"/>
</dbReference>
<proteinExistence type="predicted"/>
<dbReference type="EMBL" id="CP001738">
    <property type="protein sequence ID" value="ACY97185.1"/>
    <property type="molecule type" value="Genomic_DNA"/>
</dbReference>
<dbReference type="OrthoDB" id="3210767at2"/>
<evidence type="ECO:0000313" key="1">
    <source>
        <dbReference type="EMBL" id="ACY97185.1"/>
    </source>
</evidence>
<protein>
    <submittedName>
        <fullName evidence="1">Uncharacterized protein</fullName>
    </submittedName>
</protein>
<dbReference type="HOGENOM" id="CLU_071581_0_0_11"/>
<dbReference type="PANTHER" id="PTHR30283">
    <property type="entry name" value="PEROXIDE STRESS RESPONSE PROTEIN YAAA"/>
    <property type="match status" value="1"/>
</dbReference>
<dbReference type="Pfam" id="PF03883">
    <property type="entry name" value="H2O2_YaaD"/>
    <property type="match status" value="1"/>
</dbReference>
<dbReference type="KEGG" id="tcu:Tcur_1609"/>
<sequence length="252" mass="27202">MLIVLPPSEGKASDGDGPPLRLEELSFPELRPARERALAALERVCRREDAAHVLALPRTQAQEALRRNRELRRAPTLPASRLYTGVLHENLALESLNADARRAAEEQIVILSGLWGALRLTDRVPPYRLAMGLALPPLGALAAFWRPALARALRPAGLVVDMRSAPYAAAWRPAAPCTAVRVLRQRSGPDGTPRRTVVSHAAKATRGKIAHDLLNAGVDPASPEELLKAVRDLGYTAELADGGGRLDVVLHA</sequence>
<reference evidence="1 2" key="1">
    <citation type="journal article" date="2011" name="Stand. Genomic Sci.">
        <title>Complete genome sequence of Thermomonospora curvata type strain (B9).</title>
        <authorList>
            <person name="Chertkov O."/>
            <person name="Sikorski J."/>
            <person name="Nolan M."/>
            <person name="Lapidus A."/>
            <person name="Lucas S."/>
            <person name="Del Rio T.G."/>
            <person name="Tice H."/>
            <person name="Cheng J.F."/>
            <person name="Goodwin L."/>
            <person name="Pitluck S."/>
            <person name="Liolios K."/>
            <person name="Ivanova N."/>
            <person name="Mavromatis K."/>
            <person name="Mikhailova N."/>
            <person name="Ovchinnikova G."/>
            <person name="Pati A."/>
            <person name="Chen A."/>
            <person name="Palaniappan K."/>
            <person name="Djao O.D."/>
            <person name="Land M."/>
            <person name="Hauser L."/>
            <person name="Chang Y.J."/>
            <person name="Jeffries C.D."/>
            <person name="Brettin T."/>
            <person name="Han C."/>
            <person name="Detter J.C."/>
            <person name="Rohde M."/>
            <person name="Goker M."/>
            <person name="Woyke T."/>
            <person name="Bristow J."/>
            <person name="Eisen J.A."/>
            <person name="Markowitz V."/>
            <person name="Hugenholtz P."/>
            <person name="Klenk H.P."/>
            <person name="Kyrpides N.C."/>
        </authorList>
    </citation>
    <scope>NUCLEOTIDE SEQUENCE [LARGE SCALE GENOMIC DNA]</scope>
    <source>
        <strain evidence="2">ATCC 19995 / DSM 43183 / JCM 3096 / KCTC 9072 / NBRC 15933 / NCIMB 10081 / Henssen B9</strain>
    </source>
</reference>
<dbReference type="eggNOG" id="COG3022">
    <property type="taxonomic scope" value="Bacteria"/>
</dbReference>
<dbReference type="GO" id="GO:0005829">
    <property type="term" value="C:cytosol"/>
    <property type="evidence" value="ECO:0007669"/>
    <property type="project" value="TreeGrafter"/>
</dbReference>
<gene>
    <name evidence="1" type="ordered locus">Tcur_1609</name>
</gene>
<evidence type="ECO:0000313" key="2">
    <source>
        <dbReference type="Proteomes" id="UP000001918"/>
    </source>
</evidence>
<dbReference type="GO" id="GO:0033194">
    <property type="term" value="P:response to hydroperoxide"/>
    <property type="evidence" value="ECO:0007669"/>
    <property type="project" value="TreeGrafter"/>
</dbReference>
<dbReference type="AlphaFoldDB" id="D1ABE9"/>
<organism evidence="1 2">
    <name type="scientific">Thermomonospora curvata (strain ATCC 19995 / DSM 43183 / JCM 3096 / KCTC 9072 / NBRC 15933 / NCIMB 10081 / Henssen B9)</name>
    <dbReference type="NCBI Taxonomy" id="471852"/>
    <lineage>
        <taxon>Bacteria</taxon>
        <taxon>Bacillati</taxon>
        <taxon>Actinomycetota</taxon>
        <taxon>Actinomycetes</taxon>
        <taxon>Streptosporangiales</taxon>
        <taxon>Thermomonosporaceae</taxon>
        <taxon>Thermomonospora</taxon>
    </lineage>
</organism>
<keyword evidence="2" id="KW-1185">Reference proteome</keyword>
<dbReference type="PANTHER" id="PTHR30283:SF4">
    <property type="entry name" value="PEROXIDE STRESS RESISTANCE PROTEIN YAAA"/>
    <property type="match status" value="1"/>
</dbReference>
<dbReference type="InterPro" id="IPR005583">
    <property type="entry name" value="YaaA"/>
</dbReference>
<dbReference type="RefSeq" id="WP_012851969.1">
    <property type="nucleotide sequence ID" value="NC_013510.1"/>
</dbReference>
<accession>D1ABE9</accession>
<name>D1ABE9_THECD</name>